<proteinExistence type="predicted"/>
<protein>
    <recommendedName>
        <fullName evidence="1">Aminoglycoside phosphotransferase domain-containing protein</fullName>
    </recommendedName>
</protein>
<gene>
    <name evidence="2" type="ORF">Daus18300_012751</name>
</gene>
<feature type="domain" description="Aminoglycoside phosphotransferase" evidence="1">
    <location>
        <begin position="13"/>
        <end position="86"/>
    </location>
</feature>
<keyword evidence="3" id="KW-1185">Reference proteome</keyword>
<dbReference type="InterPro" id="IPR011009">
    <property type="entry name" value="Kinase-like_dom_sf"/>
</dbReference>
<dbReference type="Pfam" id="PF01636">
    <property type="entry name" value="APH"/>
    <property type="match status" value="1"/>
</dbReference>
<reference evidence="2 3" key="1">
    <citation type="journal article" date="2024" name="IMA Fungus">
        <title>IMA Genome - F19 : A genome assembly and annotation guide to empower mycologists, including annotated draft genome sequences of Ceratocystis pirilliformis, Diaporthe australafricana, Fusarium ophioides, Paecilomyces lecythidis, and Sporothrix stenoceras.</title>
        <authorList>
            <person name="Aylward J."/>
            <person name="Wilson A.M."/>
            <person name="Visagie C.M."/>
            <person name="Spraker J."/>
            <person name="Barnes I."/>
            <person name="Buitendag C."/>
            <person name="Ceriani C."/>
            <person name="Del Mar Angel L."/>
            <person name="du Plessis D."/>
            <person name="Fuchs T."/>
            <person name="Gasser K."/>
            <person name="Kramer D."/>
            <person name="Li W."/>
            <person name="Munsamy K."/>
            <person name="Piso A."/>
            <person name="Price J.L."/>
            <person name="Sonnekus B."/>
            <person name="Thomas C."/>
            <person name="van der Nest A."/>
            <person name="van Dijk A."/>
            <person name="van Heerden A."/>
            <person name="van Vuuren N."/>
            <person name="Yilmaz N."/>
            <person name="Duong T.A."/>
            <person name="van der Merwe N.A."/>
            <person name="Wingfield M.J."/>
            <person name="Wingfield B.D."/>
        </authorList>
    </citation>
    <scope>NUCLEOTIDE SEQUENCE [LARGE SCALE GENOMIC DNA]</scope>
    <source>
        <strain evidence="2 3">CMW 18300</strain>
    </source>
</reference>
<comment type="caution">
    <text evidence="2">The sequence shown here is derived from an EMBL/GenBank/DDBJ whole genome shotgun (WGS) entry which is preliminary data.</text>
</comment>
<organism evidence="2 3">
    <name type="scientific">Diaporthe australafricana</name>
    <dbReference type="NCBI Taxonomy" id="127596"/>
    <lineage>
        <taxon>Eukaryota</taxon>
        <taxon>Fungi</taxon>
        <taxon>Dikarya</taxon>
        <taxon>Ascomycota</taxon>
        <taxon>Pezizomycotina</taxon>
        <taxon>Sordariomycetes</taxon>
        <taxon>Sordariomycetidae</taxon>
        <taxon>Diaporthales</taxon>
        <taxon>Diaporthaceae</taxon>
        <taxon>Diaporthe</taxon>
    </lineage>
</organism>
<name>A0ABR3W1N4_9PEZI</name>
<dbReference type="InterPro" id="IPR002575">
    <property type="entry name" value="Aminoglycoside_PTrfase"/>
</dbReference>
<accession>A0ABR3W1N4</accession>
<dbReference type="Proteomes" id="UP001583177">
    <property type="component" value="Unassembled WGS sequence"/>
</dbReference>
<evidence type="ECO:0000313" key="3">
    <source>
        <dbReference type="Proteomes" id="UP001583177"/>
    </source>
</evidence>
<sequence>MEKIKTVRDTMIAEFELNEPPTSEDGNWGLIHGDFWTGNVLLPNTPWQQNQSPGQAPNSLFIIDWELAQFGHRAIDVGAMMADLYERKHFNGVDAVIPAIEGFAGGYGHISDEMAFRIAIHAGVHLICWHIRRNPNLPLSAPMDKVLSALAFGRDLVLRGWEKDTKWFENTALAPLFVAR</sequence>
<dbReference type="EMBL" id="JAWRVE010000180">
    <property type="protein sequence ID" value="KAL1850960.1"/>
    <property type="molecule type" value="Genomic_DNA"/>
</dbReference>
<evidence type="ECO:0000259" key="1">
    <source>
        <dbReference type="Pfam" id="PF01636"/>
    </source>
</evidence>
<dbReference type="SUPFAM" id="SSF56112">
    <property type="entry name" value="Protein kinase-like (PK-like)"/>
    <property type="match status" value="1"/>
</dbReference>
<evidence type="ECO:0000313" key="2">
    <source>
        <dbReference type="EMBL" id="KAL1850960.1"/>
    </source>
</evidence>
<dbReference type="Gene3D" id="3.90.1200.10">
    <property type="match status" value="1"/>
</dbReference>